<proteinExistence type="predicted"/>
<accession>U9SLZ7</accession>
<sequence>MYSQRFLQVYTLKLFKTVYKNKGKTQSKLRSLKSERRMRYNQILEKPGVSNHLEYLWFLNTAVTDKQATHKKWVEILNNIWKHHPIQRCSTCGIEIKSVKPISNPIDPIAITNSKTSVKNYQDSIFCAILCFGITYEIKSQAVSKFWTHIEKAKLGNKLFIHFNRVTELVENRNKFLESEYDELSSHSGFDNDEEPNEEEYFPHIIDLDNVTE</sequence>
<organism evidence="1">
    <name type="scientific">Rhizophagus irregularis (strain DAOM 181602 / DAOM 197198 / MUCL 43194)</name>
    <name type="common">Arbuscular mycorrhizal fungus</name>
    <name type="synonym">Glomus intraradices</name>
    <dbReference type="NCBI Taxonomy" id="747089"/>
    <lineage>
        <taxon>Eukaryota</taxon>
        <taxon>Fungi</taxon>
        <taxon>Fungi incertae sedis</taxon>
        <taxon>Mucoromycota</taxon>
        <taxon>Glomeromycotina</taxon>
        <taxon>Glomeromycetes</taxon>
        <taxon>Glomerales</taxon>
        <taxon>Glomeraceae</taxon>
        <taxon>Rhizophagus</taxon>
    </lineage>
</organism>
<name>U9SLZ7_RHIID</name>
<evidence type="ECO:0000313" key="1">
    <source>
        <dbReference type="EMBL" id="ERZ96919.1"/>
    </source>
</evidence>
<reference evidence="1" key="1">
    <citation type="submission" date="2013-07" db="EMBL/GenBank/DDBJ databases">
        <title>The genome of an arbuscular mycorrhizal fungus provides insights into the evolution of the oldest plant symbiosis.</title>
        <authorList>
            <consortium name="DOE Joint Genome Institute"/>
            <person name="Tisserant E."/>
            <person name="Malbreil M."/>
            <person name="Kuo A."/>
            <person name="Kohler A."/>
            <person name="Symeonidi A."/>
            <person name="Balestrini R."/>
            <person name="Charron P."/>
            <person name="Duensing N."/>
            <person name="Frei-dit-Frey N."/>
            <person name="Gianinazzi-Pearson V."/>
            <person name="Gilbert B."/>
            <person name="Handa Y."/>
            <person name="Hijri M."/>
            <person name="Kaul R."/>
            <person name="Kawaguchi M."/>
            <person name="Krajinski F."/>
            <person name="Lammers P."/>
            <person name="Lapierre D."/>
            <person name="Masclaux F.G."/>
            <person name="Murat C."/>
            <person name="Morin E."/>
            <person name="Ndikumana S."/>
            <person name="Pagni M."/>
            <person name="Petitpierre D."/>
            <person name="Requena N."/>
            <person name="Rosikiewicz P."/>
            <person name="Riley R."/>
            <person name="Saito K."/>
            <person name="San Clemente H."/>
            <person name="Shapiro H."/>
            <person name="van Tuinen D."/>
            <person name="Becard G."/>
            <person name="Bonfante P."/>
            <person name="Paszkowski U."/>
            <person name="Shachar-Hill Y."/>
            <person name="Young J.P."/>
            <person name="Sanders I.R."/>
            <person name="Henrissat B."/>
            <person name="Rensing S.A."/>
            <person name="Grigoriev I.V."/>
            <person name="Corradi N."/>
            <person name="Roux C."/>
            <person name="Martin F."/>
        </authorList>
    </citation>
    <scope>NUCLEOTIDE SEQUENCE</scope>
    <source>
        <strain evidence="1">DAOM 197198</strain>
    </source>
</reference>
<dbReference type="EMBL" id="KI300036">
    <property type="protein sequence ID" value="ERZ96919.1"/>
    <property type="molecule type" value="Genomic_DNA"/>
</dbReference>
<dbReference type="HOGENOM" id="CLU_1295016_0_0_1"/>
<protein>
    <submittedName>
        <fullName evidence="1">Uncharacterized protein</fullName>
    </submittedName>
</protein>
<dbReference type="VEuPathDB" id="FungiDB:RhiirFUN_009732"/>
<gene>
    <name evidence="1" type="ORF">GLOINDRAFT_12105</name>
</gene>
<dbReference type="AlphaFoldDB" id="U9SLZ7"/>